<feature type="transmembrane region" description="Helical" evidence="1">
    <location>
        <begin position="147"/>
        <end position="162"/>
    </location>
</feature>
<gene>
    <name evidence="3" type="ORF">R0H03_01255</name>
</gene>
<comment type="caution">
    <text evidence="3">The sequence shown here is derived from an EMBL/GenBank/DDBJ whole genome shotgun (WGS) entry which is preliminary data.</text>
</comment>
<dbReference type="AlphaFoldDB" id="A0AAW8YL64"/>
<keyword evidence="3" id="KW-0808">Transferase</keyword>
<dbReference type="EC" id="2.3.1.-" evidence="3"/>
<evidence type="ECO:0000313" key="3">
    <source>
        <dbReference type="EMBL" id="MDV2910499.1"/>
    </source>
</evidence>
<organism evidence="3 4">
    <name type="scientific">Pediococcus acidilactici</name>
    <dbReference type="NCBI Taxonomy" id="1254"/>
    <lineage>
        <taxon>Bacteria</taxon>
        <taxon>Bacillati</taxon>
        <taxon>Bacillota</taxon>
        <taxon>Bacilli</taxon>
        <taxon>Lactobacillales</taxon>
        <taxon>Lactobacillaceae</taxon>
        <taxon>Pediococcus</taxon>
        <taxon>Pediococcus acidilactici group</taxon>
    </lineage>
</organism>
<keyword evidence="3" id="KW-0012">Acyltransferase</keyword>
<feature type="transmembrane region" description="Helical" evidence="1">
    <location>
        <begin position="168"/>
        <end position="189"/>
    </location>
</feature>
<keyword evidence="1" id="KW-0812">Transmembrane</keyword>
<name>A0AAW8YL64_PEDAC</name>
<reference evidence="3" key="2">
    <citation type="submission" date="2023-10" db="EMBL/GenBank/DDBJ databases">
        <authorList>
            <person name="Khurajog B."/>
        </authorList>
    </citation>
    <scope>NUCLEOTIDE SEQUENCE</scope>
    <source>
        <strain evidence="3">BF14</strain>
    </source>
</reference>
<feature type="transmembrane region" description="Helical" evidence="1">
    <location>
        <begin position="201"/>
        <end position="218"/>
    </location>
</feature>
<feature type="transmembrane region" description="Helical" evidence="1">
    <location>
        <begin position="264"/>
        <end position="286"/>
    </location>
</feature>
<feature type="transmembrane region" description="Helical" evidence="1">
    <location>
        <begin position="7"/>
        <end position="23"/>
    </location>
</feature>
<proteinExistence type="predicted"/>
<protein>
    <submittedName>
        <fullName evidence="3">Acyltransferase</fullName>
        <ecNumber evidence="3">2.3.1.-</ecNumber>
    </submittedName>
</protein>
<dbReference type="Pfam" id="PF01757">
    <property type="entry name" value="Acyl_transf_3"/>
    <property type="match status" value="1"/>
</dbReference>
<feature type="transmembrane region" description="Helical" evidence="1">
    <location>
        <begin position="298"/>
        <end position="315"/>
    </location>
</feature>
<reference evidence="3" key="1">
    <citation type="journal article" date="2023" name="PeerJ">
        <title>Selection and evaluation of lactic acid bacteria from chicken feces in Thailand as potential probiotics.</title>
        <authorList>
            <person name="Khurajog B."/>
            <person name="Disastra Y."/>
            <person name="Lawwyne L.D."/>
            <person name="Sirichokchatchawan W."/>
            <person name="Niyomtham W."/>
            <person name="Yindee J."/>
            <person name="Hampson D.J."/>
            <person name="Prapasarakul N."/>
        </authorList>
    </citation>
    <scope>NUCLEOTIDE SEQUENCE</scope>
    <source>
        <strain evidence="3">BF14</strain>
    </source>
</reference>
<dbReference type="GO" id="GO:0016747">
    <property type="term" value="F:acyltransferase activity, transferring groups other than amino-acyl groups"/>
    <property type="evidence" value="ECO:0007669"/>
    <property type="project" value="InterPro"/>
</dbReference>
<dbReference type="EMBL" id="JAWJAX010000001">
    <property type="protein sequence ID" value="MDV2910499.1"/>
    <property type="molecule type" value="Genomic_DNA"/>
</dbReference>
<evidence type="ECO:0000256" key="1">
    <source>
        <dbReference type="SAM" id="Phobius"/>
    </source>
</evidence>
<accession>A0AAW8YL64</accession>
<keyword evidence="1" id="KW-1133">Transmembrane helix</keyword>
<evidence type="ECO:0000313" key="4">
    <source>
        <dbReference type="Proteomes" id="UP001280415"/>
    </source>
</evidence>
<feature type="transmembrane region" description="Helical" evidence="1">
    <location>
        <begin position="115"/>
        <end position="135"/>
    </location>
</feature>
<feature type="domain" description="Acyltransferase 3" evidence="2">
    <location>
        <begin position="6"/>
        <end position="313"/>
    </location>
</feature>
<dbReference type="Proteomes" id="UP001280415">
    <property type="component" value="Unassembled WGS sequence"/>
</dbReference>
<keyword evidence="1" id="KW-0472">Membrane</keyword>
<dbReference type="RefSeq" id="WP_002832602.1">
    <property type="nucleotide sequence ID" value="NZ_CP140878.1"/>
</dbReference>
<feature type="transmembrane region" description="Helical" evidence="1">
    <location>
        <begin position="29"/>
        <end position="50"/>
    </location>
</feature>
<evidence type="ECO:0000259" key="2">
    <source>
        <dbReference type="Pfam" id="PF01757"/>
    </source>
</evidence>
<dbReference type="InterPro" id="IPR002656">
    <property type="entry name" value="Acyl_transf_3_dom"/>
</dbReference>
<feature type="transmembrane region" description="Helical" evidence="1">
    <location>
        <begin position="71"/>
        <end position="92"/>
    </location>
</feature>
<feature type="transmembrane region" description="Helical" evidence="1">
    <location>
        <begin position="238"/>
        <end position="257"/>
    </location>
</feature>
<sequence length="328" mass="38291">MQRDLRIDFLRALAILLIILAHIDPSNLVFQARAFDVPLMTILMGSSYFISSSRHSDERYGTYLLKRFRRLIIPTWGFLILYFISIWLFTLVTKDGFPYSFSKMMASFLMSTNHGIGYTWIFLIFFEVAIFLPFLKKMFEKKQSKKFMVGGVVLITLLSWLYDQYSSTFFSTFVSVVLGIVAYGLLAYLGMVALKQSKKQNLVLAGVFLLVYIMLGYLRSDFGVETFKFPPELQYVAYGAGISLLLFTVTTIVNKYFEKVNPKWLIWLSKNSLTIYYVHIFAIRVVNRVPYLNRWWETRYLFLVGSSLVLTYIWIKFKNASALNRLFK</sequence>